<sequence>MTSLPKPARQANLACKAFSIAICLAVSSQNLMPAMAQAKPQAKPVTKKAVDRSSAPAKKENSVAGGGQLTKTGNQPGQSISETDKAQQAQHAVALPAAEAAKATQGLTSQYRGGWQMFLHNPSRTGNSYIDIPPANQGSIKWKFPAEGPIDSSPAIYKGVIYFGSDDGHVYAVDEQNGRLLWKSKLGDKVKSSPAISDGVLVVGCEDKKVYGLNNRDGKILWSFETKDRVSSSPAVHEAVAYVGSWDGHLYAIDAKTGQLRWQFPQSESPSNPETNPDTNLLNGAAPNSTSTAAPKAADTAGIPQSSLGRITSSPCLAPGVVICSAHNGYVYALSTQTGKLVWQFRTGAKLMASPMVLDHTVYFGSWDHAFYAVDLASGKQKWKTGAAESFSVTATGVGGKIFAANDDLKLYCLDAHSGKVLWKTQINSPVPLLSSAPAIAGNMLYCGSPDANVYAIDTRNGAIKWKLKTQRPIVCSPALTTGGVCIGSQDGNLYLIN</sequence>
<comment type="caution">
    <text evidence="4">The sequence shown here is derived from an EMBL/GenBank/DDBJ whole genome shotgun (WGS) entry which is preliminary data.</text>
</comment>
<feature type="compositionally biased region" description="Polar residues" evidence="1">
    <location>
        <begin position="264"/>
        <end position="293"/>
    </location>
</feature>
<evidence type="ECO:0000256" key="1">
    <source>
        <dbReference type="SAM" id="MobiDB-lite"/>
    </source>
</evidence>
<organism evidence="4 5">
    <name type="scientific">Candidatus Obscuribacter phosphatis</name>
    <dbReference type="NCBI Taxonomy" id="1906157"/>
    <lineage>
        <taxon>Bacteria</taxon>
        <taxon>Bacillati</taxon>
        <taxon>Candidatus Melainabacteria</taxon>
        <taxon>Candidatus Obscuribacterales</taxon>
        <taxon>Candidatus Obscuribacteraceae</taxon>
        <taxon>Candidatus Obscuribacter</taxon>
    </lineage>
</organism>
<feature type="region of interest" description="Disordered" evidence="1">
    <location>
        <begin position="38"/>
        <end position="93"/>
    </location>
</feature>
<feature type="region of interest" description="Disordered" evidence="1">
    <location>
        <begin position="264"/>
        <end position="301"/>
    </location>
</feature>
<dbReference type="Gene3D" id="2.40.128.630">
    <property type="match status" value="1"/>
</dbReference>
<name>A0A8J7PF82_9BACT</name>
<dbReference type="PANTHER" id="PTHR34512:SF30">
    <property type="entry name" value="OUTER MEMBRANE PROTEIN ASSEMBLY FACTOR BAMB"/>
    <property type="match status" value="1"/>
</dbReference>
<evidence type="ECO:0000313" key="5">
    <source>
        <dbReference type="Proteomes" id="UP000664277"/>
    </source>
</evidence>
<protein>
    <submittedName>
        <fullName evidence="4">PQQ-binding-like beta-propeller repeat protein</fullName>
    </submittedName>
</protein>
<evidence type="ECO:0000259" key="3">
    <source>
        <dbReference type="Pfam" id="PF13360"/>
    </source>
</evidence>
<gene>
    <name evidence="4" type="ORF">J0M35_18650</name>
</gene>
<evidence type="ECO:0000256" key="2">
    <source>
        <dbReference type="SAM" id="SignalP"/>
    </source>
</evidence>
<dbReference type="Gene3D" id="2.130.10.10">
    <property type="entry name" value="YVTN repeat-like/Quinoprotein amine dehydrogenase"/>
    <property type="match status" value="2"/>
</dbReference>
<evidence type="ECO:0000313" key="4">
    <source>
        <dbReference type="EMBL" id="MBN8662396.1"/>
    </source>
</evidence>
<dbReference type="InterPro" id="IPR015943">
    <property type="entry name" value="WD40/YVTN_repeat-like_dom_sf"/>
</dbReference>
<reference evidence="4" key="1">
    <citation type="submission" date="2021-02" db="EMBL/GenBank/DDBJ databases">
        <title>Genome-Resolved Metagenomics of a Microbial Community Performing Photosynthetic Biological Nutrient Removal.</title>
        <authorList>
            <person name="Mcdaniel E.A."/>
        </authorList>
    </citation>
    <scope>NUCLEOTIDE SEQUENCE</scope>
    <source>
        <strain evidence="4">UWPOB_OBS1</strain>
    </source>
</reference>
<dbReference type="SUPFAM" id="SSF50998">
    <property type="entry name" value="Quinoprotein alcohol dehydrogenase-like"/>
    <property type="match status" value="2"/>
</dbReference>
<feature type="compositionally biased region" description="Polar residues" evidence="1">
    <location>
        <begin position="69"/>
        <end position="81"/>
    </location>
</feature>
<dbReference type="PANTHER" id="PTHR34512">
    <property type="entry name" value="CELL SURFACE PROTEIN"/>
    <property type="match status" value="1"/>
</dbReference>
<proteinExistence type="predicted"/>
<feature type="chain" id="PRO_5035229923" evidence="2">
    <location>
        <begin position="39"/>
        <end position="498"/>
    </location>
</feature>
<feature type="domain" description="Pyrrolo-quinoline quinone repeat" evidence="3">
    <location>
        <begin position="135"/>
        <end position="270"/>
    </location>
</feature>
<dbReference type="Pfam" id="PF13360">
    <property type="entry name" value="PQQ_2"/>
    <property type="match status" value="2"/>
</dbReference>
<dbReference type="InterPro" id="IPR011047">
    <property type="entry name" value="Quinoprotein_ADH-like_sf"/>
</dbReference>
<accession>A0A8J7PF82</accession>
<dbReference type="Proteomes" id="UP000664277">
    <property type="component" value="Unassembled WGS sequence"/>
</dbReference>
<dbReference type="InterPro" id="IPR002372">
    <property type="entry name" value="PQQ_rpt_dom"/>
</dbReference>
<dbReference type="AlphaFoldDB" id="A0A8J7PF82"/>
<dbReference type="SMART" id="SM00564">
    <property type="entry name" value="PQQ"/>
    <property type="match status" value="7"/>
</dbReference>
<dbReference type="EMBL" id="JAFLCK010000037">
    <property type="protein sequence ID" value="MBN8662396.1"/>
    <property type="molecule type" value="Genomic_DNA"/>
</dbReference>
<feature type="domain" description="Pyrrolo-quinoline quinone repeat" evidence="3">
    <location>
        <begin position="373"/>
        <end position="497"/>
    </location>
</feature>
<keyword evidence="2" id="KW-0732">Signal</keyword>
<feature type="signal peptide" evidence="2">
    <location>
        <begin position="1"/>
        <end position="38"/>
    </location>
</feature>
<dbReference type="InterPro" id="IPR018391">
    <property type="entry name" value="PQQ_b-propeller_rpt"/>
</dbReference>